<dbReference type="Gene3D" id="3.40.50.300">
    <property type="entry name" value="P-loop containing nucleotide triphosphate hydrolases"/>
    <property type="match status" value="1"/>
</dbReference>
<proteinExistence type="predicted"/>
<dbReference type="InterPro" id="IPR027417">
    <property type="entry name" value="P-loop_NTPase"/>
</dbReference>
<evidence type="ECO:0000313" key="5">
    <source>
        <dbReference type="EMBL" id="GAF99137.1"/>
    </source>
</evidence>
<feature type="domain" description="ABC transporter" evidence="4">
    <location>
        <begin position="1"/>
        <end position="130"/>
    </location>
</feature>
<dbReference type="InterPro" id="IPR008995">
    <property type="entry name" value="Mo/tungstate-bd_C_term_dom"/>
</dbReference>
<dbReference type="PROSITE" id="PS00211">
    <property type="entry name" value="ABC_TRANSPORTER_1"/>
    <property type="match status" value="1"/>
</dbReference>
<keyword evidence="3" id="KW-0472">Membrane</keyword>
<evidence type="ECO:0000256" key="2">
    <source>
        <dbReference type="ARBA" id="ARBA00022967"/>
    </source>
</evidence>
<reference evidence="5" key="1">
    <citation type="journal article" date="2014" name="Front. Microbiol.">
        <title>High frequency of phylogenetically diverse reductive dehalogenase-homologous genes in deep subseafloor sedimentary metagenomes.</title>
        <authorList>
            <person name="Kawai M."/>
            <person name="Futagami T."/>
            <person name="Toyoda A."/>
            <person name="Takaki Y."/>
            <person name="Nishi S."/>
            <person name="Hori S."/>
            <person name="Arai W."/>
            <person name="Tsubouchi T."/>
            <person name="Morono Y."/>
            <person name="Uchiyama I."/>
            <person name="Ito T."/>
            <person name="Fujiyama A."/>
            <person name="Inagaki F."/>
            <person name="Takami H."/>
        </authorList>
    </citation>
    <scope>NUCLEOTIDE SEQUENCE</scope>
    <source>
        <strain evidence="5">Expedition CK06-06</strain>
    </source>
</reference>
<dbReference type="InterPro" id="IPR012340">
    <property type="entry name" value="NA-bd_OB-fold"/>
</dbReference>
<dbReference type="GO" id="GO:0055052">
    <property type="term" value="C:ATP-binding cassette (ABC) transporter complex, substrate-binding subunit-containing"/>
    <property type="evidence" value="ECO:0007669"/>
    <property type="project" value="TreeGrafter"/>
</dbReference>
<gene>
    <name evidence="5" type="ORF">S01H1_20269</name>
</gene>
<dbReference type="PROSITE" id="PS50893">
    <property type="entry name" value="ABC_TRANSPORTER_2"/>
    <property type="match status" value="1"/>
</dbReference>
<protein>
    <recommendedName>
        <fullName evidence="4">ABC transporter domain-containing protein</fullName>
    </recommendedName>
</protein>
<dbReference type="GO" id="GO:0005524">
    <property type="term" value="F:ATP binding"/>
    <property type="evidence" value="ECO:0007669"/>
    <property type="project" value="InterPro"/>
</dbReference>
<keyword evidence="1" id="KW-1003">Cell membrane</keyword>
<dbReference type="Gene3D" id="2.40.50.140">
    <property type="entry name" value="Nucleic acid-binding proteins"/>
    <property type="match status" value="1"/>
</dbReference>
<dbReference type="EMBL" id="BARS01011064">
    <property type="protein sequence ID" value="GAF99137.1"/>
    <property type="molecule type" value="Genomic_DNA"/>
</dbReference>
<dbReference type="InterPro" id="IPR017871">
    <property type="entry name" value="ABC_transporter-like_CS"/>
</dbReference>
<name>X0UFF9_9ZZZZ</name>
<dbReference type="PANTHER" id="PTHR43875">
    <property type="entry name" value="MALTODEXTRIN IMPORT ATP-BINDING PROTEIN MSMX"/>
    <property type="match status" value="1"/>
</dbReference>
<dbReference type="InterPro" id="IPR003439">
    <property type="entry name" value="ABC_transporter-like_ATP-bd"/>
</dbReference>
<keyword evidence="2" id="KW-1278">Translocase</keyword>
<dbReference type="AlphaFoldDB" id="X0UFF9"/>
<accession>X0UFF9</accession>
<dbReference type="SUPFAM" id="SSF50331">
    <property type="entry name" value="MOP-like"/>
    <property type="match status" value="1"/>
</dbReference>
<evidence type="ECO:0000259" key="4">
    <source>
        <dbReference type="PROSITE" id="PS50893"/>
    </source>
</evidence>
<dbReference type="InterPro" id="IPR040582">
    <property type="entry name" value="OB_MalK-like"/>
</dbReference>
<dbReference type="InterPro" id="IPR047641">
    <property type="entry name" value="ABC_transpr_MalK/UgpC-like"/>
</dbReference>
<evidence type="ECO:0000256" key="3">
    <source>
        <dbReference type="ARBA" id="ARBA00023136"/>
    </source>
</evidence>
<comment type="caution">
    <text evidence="5">The sequence shown here is derived from an EMBL/GenBank/DDBJ whole genome shotgun (WGS) entry which is preliminary data.</text>
</comment>
<organism evidence="5">
    <name type="scientific">marine sediment metagenome</name>
    <dbReference type="NCBI Taxonomy" id="412755"/>
    <lineage>
        <taxon>unclassified sequences</taxon>
        <taxon>metagenomes</taxon>
        <taxon>ecological metagenomes</taxon>
    </lineage>
</organism>
<dbReference type="SUPFAM" id="SSF52540">
    <property type="entry name" value="P-loop containing nucleoside triphosphate hydrolases"/>
    <property type="match status" value="1"/>
</dbReference>
<dbReference type="PANTHER" id="PTHR43875:SF15">
    <property type="entry name" value="TREHALOSE IMPORT ATP-BINDING PROTEIN SUGC"/>
    <property type="match status" value="1"/>
</dbReference>
<dbReference type="Pfam" id="PF00005">
    <property type="entry name" value="ABC_tran"/>
    <property type="match status" value="1"/>
</dbReference>
<dbReference type="Gene3D" id="2.40.50.100">
    <property type="match status" value="1"/>
</dbReference>
<dbReference type="Pfam" id="PF17912">
    <property type="entry name" value="OB_MalK"/>
    <property type="match status" value="1"/>
</dbReference>
<dbReference type="GO" id="GO:0016887">
    <property type="term" value="F:ATP hydrolysis activity"/>
    <property type="evidence" value="ECO:0007669"/>
    <property type="project" value="InterPro"/>
</dbReference>
<evidence type="ECO:0000256" key="1">
    <source>
        <dbReference type="ARBA" id="ARBA00022475"/>
    </source>
</evidence>
<sequence>MPAQEIEQRIKETADFLHMHDFLNRHPGELSAGQQQRVAVGRALIRRPKVFLMDEPLSQLDARLRIEMRATLRRLQQDLGITTIYVTHDQLEAQSVGDKIVVMRRGRIQQVGSPVEIYSDPANLFVAGFIGSPSMNFFDCRLEQRDGQVYVQSANFTFPLKLELAQRVRGVPTEKQLVLGIRPEHIQLSPEGRTNAIPTEVYVLEPQSNELIVDLKLGDMSLKMRGDKRGIGFRPQLNQKVWMEFQQEHLHLFDKSSEVCII</sequence>